<dbReference type="EMBL" id="ML179950">
    <property type="protein sequence ID" value="THU80010.1"/>
    <property type="molecule type" value="Genomic_DNA"/>
</dbReference>
<keyword evidence="2 5" id="KW-0812">Transmembrane</keyword>
<feature type="non-terminal residue" evidence="6">
    <location>
        <position position="1"/>
    </location>
</feature>
<protein>
    <submittedName>
        <fullName evidence="6">Uncharacterized protein</fullName>
    </submittedName>
</protein>
<feature type="non-terminal residue" evidence="6">
    <location>
        <position position="55"/>
    </location>
</feature>
<organism evidence="6 7">
    <name type="scientific">Dendrothele bispora (strain CBS 962.96)</name>
    <dbReference type="NCBI Taxonomy" id="1314807"/>
    <lineage>
        <taxon>Eukaryota</taxon>
        <taxon>Fungi</taxon>
        <taxon>Dikarya</taxon>
        <taxon>Basidiomycota</taxon>
        <taxon>Agaricomycotina</taxon>
        <taxon>Agaricomycetes</taxon>
        <taxon>Agaricomycetidae</taxon>
        <taxon>Agaricales</taxon>
        <taxon>Agaricales incertae sedis</taxon>
        <taxon>Dendrothele</taxon>
    </lineage>
</organism>
<evidence type="ECO:0000256" key="4">
    <source>
        <dbReference type="ARBA" id="ARBA00023136"/>
    </source>
</evidence>
<evidence type="ECO:0000256" key="2">
    <source>
        <dbReference type="ARBA" id="ARBA00022692"/>
    </source>
</evidence>
<dbReference type="OrthoDB" id="2988199at2759"/>
<evidence type="ECO:0000313" key="7">
    <source>
        <dbReference type="Proteomes" id="UP000297245"/>
    </source>
</evidence>
<evidence type="ECO:0000313" key="6">
    <source>
        <dbReference type="EMBL" id="THU80010.1"/>
    </source>
</evidence>
<feature type="transmembrane region" description="Helical" evidence="5">
    <location>
        <begin position="30"/>
        <end position="51"/>
    </location>
</feature>
<sequence length="55" mass="6310">RAKAVYLATASNWIFNFALIWAVPHGFKHIAWGTYCIFGTFNFAACVHIFFPFPQ</sequence>
<keyword evidence="4 5" id="KW-0472">Membrane</keyword>
<dbReference type="Proteomes" id="UP000297245">
    <property type="component" value="Unassembled WGS sequence"/>
</dbReference>
<dbReference type="Gene3D" id="1.20.1250.20">
    <property type="entry name" value="MFS general substrate transporter like domains"/>
    <property type="match status" value="1"/>
</dbReference>
<dbReference type="Pfam" id="PF00083">
    <property type="entry name" value="Sugar_tr"/>
    <property type="match status" value="1"/>
</dbReference>
<comment type="subcellular location">
    <subcellularLocation>
        <location evidence="1">Membrane</location>
    </subcellularLocation>
</comment>
<accession>A0A4S8KVX8</accession>
<reference evidence="6 7" key="1">
    <citation type="journal article" date="2019" name="Nat. Ecol. Evol.">
        <title>Megaphylogeny resolves global patterns of mushroom evolution.</title>
        <authorList>
            <person name="Varga T."/>
            <person name="Krizsan K."/>
            <person name="Foldi C."/>
            <person name="Dima B."/>
            <person name="Sanchez-Garcia M."/>
            <person name="Sanchez-Ramirez S."/>
            <person name="Szollosi G.J."/>
            <person name="Szarkandi J.G."/>
            <person name="Papp V."/>
            <person name="Albert L."/>
            <person name="Andreopoulos W."/>
            <person name="Angelini C."/>
            <person name="Antonin V."/>
            <person name="Barry K.W."/>
            <person name="Bougher N.L."/>
            <person name="Buchanan P."/>
            <person name="Buyck B."/>
            <person name="Bense V."/>
            <person name="Catcheside P."/>
            <person name="Chovatia M."/>
            <person name="Cooper J."/>
            <person name="Damon W."/>
            <person name="Desjardin D."/>
            <person name="Finy P."/>
            <person name="Geml J."/>
            <person name="Haridas S."/>
            <person name="Hughes K."/>
            <person name="Justo A."/>
            <person name="Karasinski D."/>
            <person name="Kautmanova I."/>
            <person name="Kiss B."/>
            <person name="Kocsube S."/>
            <person name="Kotiranta H."/>
            <person name="LaButti K.M."/>
            <person name="Lechner B.E."/>
            <person name="Liimatainen K."/>
            <person name="Lipzen A."/>
            <person name="Lukacs Z."/>
            <person name="Mihaltcheva S."/>
            <person name="Morgado L.N."/>
            <person name="Niskanen T."/>
            <person name="Noordeloos M.E."/>
            <person name="Ohm R.A."/>
            <person name="Ortiz-Santana B."/>
            <person name="Ovrebo C."/>
            <person name="Racz N."/>
            <person name="Riley R."/>
            <person name="Savchenko A."/>
            <person name="Shiryaev A."/>
            <person name="Soop K."/>
            <person name="Spirin V."/>
            <person name="Szebenyi C."/>
            <person name="Tomsovsky M."/>
            <person name="Tulloss R.E."/>
            <person name="Uehling J."/>
            <person name="Grigoriev I.V."/>
            <person name="Vagvolgyi C."/>
            <person name="Papp T."/>
            <person name="Martin F.M."/>
            <person name="Miettinen O."/>
            <person name="Hibbett D.S."/>
            <person name="Nagy L.G."/>
        </authorList>
    </citation>
    <scope>NUCLEOTIDE SEQUENCE [LARGE SCALE GENOMIC DNA]</scope>
    <source>
        <strain evidence="6 7">CBS 962.96</strain>
    </source>
</reference>
<proteinExistence type="predicted"/>
<dbReference type="InterPro" id="IPR005828">
    <property type="entry name" value="MFS_sugar_transport-like"/>
</dbReference>
<feature type="transmembrane region" description="Helical" evidence="5">
    <location>
        <begin position="5"/>
        <end position="24"/>
    </location>
</feature>
<dbReference type="GO" id="GO:0016020">
    <property type="term" value="C:membrane"/>
    <property type="evidence" value="ECO:0007669"/>
    <property type="project" value="UniProtKB-SubCell"/>
</dbReference>
<gene>
    <name evidence="6" type="ORF">K435DRAFT_611139</name>
</gene>
<dbReference type="AlphaFoldDB" id="A0A4S8KVX8"/>
<keyword evidence="3 5" id="KW-1133">Transmembrane helix</keyword>
<name>A0A4S8KVX8_DENBC</name>
<evidence type="ECO:0000256" key="1">
    <source>
        <dbReference type="ARBA" id="ARBA00004370"/>
    </source>
</evidence>
<dbReference type="InterPro" id="IPR036259">
    <property type="entry name" value="MFS_trans_sf"/>
</dbReference>
<evidence type="ECO:0000256" key="5">
    <source>
        <dbReference type="SAM" id="Phobius"/>
    </source>
</evidence>
<keyword evidence="7" id="KW-1185">Reference proteome</keyword>
<evidence type="ECO:0000256" key="3">
    <source>
        <dbReference type="ARBA" id="ARBA00022989"/>
    </source>
</evidence>
<dbReference type="GO" id="GO:0022857">
    <property type="term" value="F:transmembrane transporter activity"/>
    <property type="evidence" value="ECO:0007669"/>
    <property type="project" value="InterPro"/>
</dbReference>